<comment type="similarity">
    <text evidence="4">Belongs to the cyclin family.</text>
</comment>
<dbReference type="EMBL" id="BTRK01000006">
    <property type="protein sequence ID" value="GMR62145.1"/>
    <property type="molecule type" value="Genomic_DNA"/>
</dbReference>
<keyword evidence="2 4" id="KW-0195">Cyclin</keyword>
<feature type="region of interest" description="Disordered" evidence="5">
    <location>
        <begin position="1"/>
        <end position="57"/>
    </location>
</feature>
<name>A0AAN5IF99_9BILA</name>
<dbReference type="GO" id="GO:0044772">
    <property type="term" value="P:mitotic cell cycle phase transition"/>
    <property type="evidence" value="ECO:0007669"/>
    <property type="project" value="InterPro"/>
</dbReference>
<dbReference type="GO" id="GO:0051301">
    <property type="term" value="P:cell division"/>
    <property type="evidence" value="ECO:0007669"/>
    <property type="project" value="UniProtKB-KW"/>
</dbReference>
<organism evidence="8 9">
    <name type="scientific">Pristionchus mayeri</name>
    <dbReference type="NCBI Taxonomy" id="1317129"/>
    <lineage>
        <taxon>Eukaryota</taxon>
        <taxon>Metazoa</taxon>
        <taxon>Ecdysozoa</taxon>
        <taxon>Nematoda</taxon>
        <taxon>Chromadorea</taxon>
        <taxon>Rhabditida</taxon>
        <taxon>Rhabditina</taxon>
        <taxon>Diplogasteromorpha</taxon>
        <taxon>Diplogasteroidea</taxon>
        <taxon>Neodiplogasteridae</taxon>
        <taxon>Pristionchus</taxon>
    </lineage>
</organism>
<dbReference type="GO" id="GO:0016538">
    <property type="term" value="F:cyclin-dependent protein serine/threonine kinase regulator activity"/>
    <property type="evidence" value="ECO:0007669"/>
    <property type="project" value="InterPro"/>
</dbReference>
<evidence type="ECO:0000259" key="6">
    <source>
        <dbReference type="SMART" id="SM00385"/>
    </source>
</evidence>
<dbReference type="PIRSF" id="PIRSF001771">
    <property type="entry name" value="Cyclin_A_B_D_E"/>
    <property type="match status" value="1"/>
</dbReference>
<dbReference type="SMART" id="SM00385">
    <property type="entry name" value="CYCLIN"/>
    <property type="match status" value="2"/>
</dbReference>
<keyword evidence="1" id="KW-0132">Cell division</keyword>
<evidence type="ECO:0000256" key="1">
    <source>
        <dbReference type="ARBA" id="ARBA00022618"/>
    </source>
</evidence>
<dbReference type="Gene3D" id="1.10.472.10">
    <property type="entry name" value="Cyclin-like"/>
    <property type="match status" value="2"/>
</dbReference>
<accession>A0AAN5IF99</accession>
<keyword evidence="9" id="KW-1185">Reference proteome</keyword>
<protein>
    <recommendedName>
        <fullName evidence="10">G2/mitotic-specific cyclin-B3</fullName>
    </recommendedName>
</protein>
<reference evidence="9" key="1">
    <citation type="submission" date="2022-10" db="EMBL/GenBank/DDBJ databases">
        <title>Genome assembly of Pristionchus species.</title>
        <authorList>
            <person name="Yoshida K."/>
            <person name="Sommer R.J."/>
        </authorList>
    </citation>
    <scope>NUCLEOTIDE SEQUENCE [LARGE SCALE GENOMIC DNA]</scope>
    <source>
        <strain evidence="9">RS5460</strain>
    </source>
</reference>
<dbReference type="Pfam" id="PF02984">
    <property type="entry name" value="Cyclin_C"/>
    <property type="match status" value="1"/>
</dbReference>
<dbReference type="InterPro" id="IPR013763">
    <property type="entry name" value="Cyclin-like_dom"/>
</dbReference>
<keyword evidence="3" id="KW-0131">Cell cycle</keyword>
<dbReference type="Proteomes" id="UP001328107">
    <property type="component" value="Unassembled WGS sequence"/>
</dbReference>
<feature type="non-terminal residue" evidence="8">
    <location>
        <position position="1"/>
    </location>
</feature>
<dbReference type="PANTHER" id="PTHR10177">
    <property type="entry name" value="CYCLINS"/>
    <property type="match status" value="1"/>
</dbReference>
<dbReference type="InterPro" id="IPR036915">
    <property type="entry name" value="Cyclin-like_sf"/>
</dbReference>
<evidence type="ECO:0000313" key="9">
    <source>
        <dbReference type="Proteomes" id="UP001328107"/>
    </source>
</evidence>
<dbReference type="FunFam" id="1.10.472.10:FF:000001">
    <property type="entry name" value="G2/mitotic-specific cyclin"/>
    <property type="match status" value="1"/>
</dbReference>
<dbReference type="InterPro" id="IPR004367">
    <property type="entry name" value="Cyclin_C-dom"/>
</dbReference>
<evidence type="ECO:0000313" key="8">
    <source>
        <dbReference type="EMBL" id="GMR62145.1"/>
    </source>
</evidence>
<dbReference type="InterPro" id="IPR006671">
    <property type="entry name" value="Cyclin_N"/>
</dbReference>
<feature type="domain" description="Cyclin-like" evidence="6">
    <location>
        <begin position="280"/>
        <end position="362"/>
    </location>
</feature>
<evidence type="ECO:0000259" key="7">
    <source>
        <dbReference type="SMART" id="SM01332"/>
    </source>
</evidence>
<evidence type="ECO:0008006" key="10">
    <source>
        <dbReference type="Google" id="ProtNLM"/>
    </source>
</evidence>
<evidence type="ECO:0000256" key="2">
    <source>
        <dbReference type="ARBA" id="ARBA00023127"/>
    </source>
</evidence>
<gene>
    <name evidence="8" type="ORF">PMAYCL1PPCAC_32340</name>
</gene>
<evidence type="ECO:0000256" key="4">
    <source>
        <dbReference type="RuleBase" id="RU000383"/>
    </source>
</evidence>
<sequence>DPTTRRAMMLRKRNTNLPEAQKAHGAAKANVDPPAKRAASKQAPSKNEEDFQGIGEPKPKRAVLAELTTKLSNGLVLNSVRKGLGVRKSGNGQLPRQATKGYEKRAPLAEAEDVIVEEAKTFDPCPGYDYDAENKNDEFSVPDYAFEIHQYLRGREKDYAVGDYMKSQPKLSKEARAVLVDWMIEVQETFELNHETLYLSVKVLDTYFQNTKKKVRQEELQMLASAAIFVVSKYEERSPPLIDDFIYLSEDSYKRTDLEEAERDLFRTVAFDLGAPLSYSQLRRYAKASKSDMRALTLARYILETSLMIYEFVSASESKMAAGAFLLALRMIDEKAEWTPVMHKYSGYSAEEVEPWVWALNHMMHIRASGRGAYAQQHTVSDKYSHEIFFESTKVPLIADKFALKSPIVCPE</sequence>
<feature type="domain" description="Cyclin-like" evidence="6">
    <location>
        <begin position="181"/>
        <end position="267"/>
    </location>
</feature>
<dbReference type="AlphaFoldDB" id="A0AAN5IF99"/>
<comment type="caution">
    <text evidence="8">The sequence shown here is derived from an EMBL/GenBank/DDBJ whole genome shotgun (WGS) entry which is preliminary data.</text>
</comment>
<dbReference type="SMART" id="SM01332">
    <property type="entry name" value="Cyclin_C"/>
    <property type="match status" value="1"/>
</dbReference>
<proteinExistence type="inferred from homology"/>
<dbReference type="InterPro" id="IPR046965">
    <property type="entry name" value="Cyclin_A/B-like"/>
</dbReference>
<evidence type="ECO:0000256" key="3">
    <source>
        <dbReference type="ARBA" id="ARBA00023306"/>
    </source>
</evidence>
<dbReference type="Pfam" id="PF00134">
    <property type="entry name" value="Cyclin_N"/>
    <property type="match status" value="1"/>
</dbReference>
<dbReference type="SUPFAM" id="SSF47954">
    <property type="entry name" value="Cyclin-like"/>
    <property type="match status" value="2"/>
</dbReference>
<feature type="domain" description="Cyclin C-terminal" evidence="7">
    <location>
        <begin position="276"/>
        <end position="398"/>
    </location>
</feature>
<dbReference type="InterPro" id="IPR039361">
    <property type="entry name" value="Cyclin"/>
</dbReference>
<evidence type="ECO:0000256" key="5">
    <source>
        <dbReference type="SAM" id="MobiDB-lite"/>
    </source>
</evidence>